<keyword evidence="3" id="KW-1185">Reference proteome</keyword>
<accession>A0A0F4PK45</accession>
<evidence type="ECO:0008006" key="4">
    <source>
        <dbReference type="Google" id="ProtNLM"/>
    </source>
</evidence>
<dbReference type="AlphaFoldDB" id="A0A0F4PK45"/>
<dbReference type="PROSITE" id="PS51257">
    <property type="entry name" value="PROKAR_LIPOPROTEIN"/>
    <property type="match status" value="1"/>
</dbReference>
<proteinExistence type="predicted"/>
<evidence type="ECO:0000313" key="3">
    <source>
        <dbReference type="Proteomes" id="UP000033664"/>
    </source>
</evidence>
<evidence type="ECO:0000313" key="2">
    <source>
        <dbReference type="EMBL" id="KJY96479.1"/>
    </source>
</evidence>
<protein>
    <recommendedName>
        <fullName evidence="4">Penicillin-binding protein activator LpoB</fullName>
    </recommendedName>
</protein>
<gene>
    <name evidence="2" type="ORF">TW72_16805</name>
</gene>
<name>A0A0F4PK45_9GAMM</name>
<keyword evidence="1" id="KW-0732">Signal</keyword>
<organism evidence="2 3">
    <name type="scientific">Pseudoalteromonas ruthenica</name>
    <dbReference type="NCBI Taxonomy" id="151081"/>
    <lineage>
        <taxon>Bacteria</taxon>
        <taxon>Pseudomonadati</taxon>
        <taxon>Pseudomonadota</taxon>
        <taxon>Gammaproteobacteria</taxon>
        <taxon>Alteromonadales</taxon>
        <taxon>Pseudoalteromonadaceae</taxon>
        <taxon>Pseudoalteromonas</taxon>
    </lineage>
</organism>
<dbReference type="eggNOG" id="COG3417">
    <property type="taxonomic scope" value="Bacteria"/>
</dbReference>
<dbReference type="PATRIC" id="fig|151081.8.peg.3684"/>
<feature type="chain" id="PRO_5002474258" description="Penicillin-binding protein activator LpoB" evidence="1">
    <location>
        <begin position="22"/>
        <end position="169"/>
    </location>
</feature>
<feature type="signal peptide" evidence="1">
    <location>
        <begin position="1"/>
        <end position="21"/>
    </location>
</feature>
<reference evidence="2 3" key="1">
    <citation type="journal article" date="2015" name="BMC Genomics">
        <title>Genome mining reveals unlocked bioactive potential of marine Gram-negative bacteria.</title>
        <authorList>
            <person name="Machado H."/>
            <person name="Sonnenschein E.C."/>
            <person name="Melchiorsen J."/>
            <person name="Gram L."/>
        </authorList>
    </citation>
    <scope>NUCLEOTIDE SEQUENCE [LARGE SCALE GENOMIC DNA]</scope>
    <source>
        <strain evidence="2 3">S3137</strain>
    </source>
</reference>
<dbReference type="Gene3D" id="3.40.50.10610">
    <property type="entry name" value="ABC-type transport auxiliary lipoprotein component"/>
    <property type="match status" value="1"/>
</dbReference>
<evidence type="ECO:0000256" key="1">
    <source>
        <dbReference type="SAM" id="SignalP"/>
    </source>
</evidence>
<dbReference type="EMBL" id="JXXZ01000016">
    <property type="protein sequence ID" value="KJY96479.1"/>
    <property type="molecule type" value="Genomic_DNA"/>
</dbReference>
<comment type="caution">
    <text evidence="2">The sequence shown here is derived from an EMBL/GenBank/DDBJ whole genome shotgun (WGS) entry which is preliminary data.</text>
</comment>
<sequence>MKTIMALALAFILSGCAAHYAGESPTLSANQQVYIMPLANQSNMPMAQAQAEQLLASALAEQGLKVTLYPKQQVVDLQASLEPAQRNQEAQRWLSEQQPGYVVSGSVQEWQYKYGLDGEPAVGLTLTLADSSGNELWRGSTSKTGWGRESLSQVALEAIDTLIDELDWD</sequence>
<dbReference type="Proteomes" id="UP000033664">
    <property type="component" value="Unassembled WGS sequence"/>
</dbReference>